<dbReference type="CDD" id="cd01169">
    <property type="entry name" value="HMPP_kinase"/>
    <property type="match status" value="1"/>
</dbReference>
<dbReference type="InterPro" id="IPR013749">
    <property type="entry name" value="PM/HMP-P_kinase-1"/>
</dbReference>
<dbReference type="Pfam" id="PF08543">
    <property type="entry name" value="Phos_pyr_kin"/>
    <property type="match status" value="1"/>
</dbReference>
<keyword evidence="4" id="KW-1185">Reference proteome</keyword>
<evidence type="ECO:0000313" key="3">
    <source>
        <dbReference type="EMBL" id="KAL1301807.1"/>
    </source>
</evidence>
<dbReference type="GeneID" id="95979698"/>
<feature type="domain" description="Pyridoxamine kinase/Phosphomethylpyrimidine kinase" evidence="2">
    <location>
        <begin position="14"/>
        <end position="277"/>
    </location>
</feature>
<dbReference type="InterPro" id="IPR004305">
    <property type="entry name" value="Thiaminase-2/PQQC"/>
</dbReference>
<dbReference type="SUPFAM" id="SSF48613">
    <property type="entry name" value="Heme oxygenase-like"/>
    <property type="match status" value="1"/>
</dbReference>
<dbReference type="RefSeq" id="XP_069198083.1">
    <property type="nucleotide sequence ID" value="XM_069345875.1"/>
</dbReference>
<dbReference type="NCBIfam" id="TIGR04306">
    <property type="entry name" value="salvage_TenA"/>
    <property type="match status" value="1"/>
</dbReference>
<dbReference type="Pfam" id="PF03070">
    <property type="entry name" value="TENA_THI-4"/>
    <property type="match status" value="1"/>
</dbReference>
<organism evidence="3 4">
    <name type="scientific">Neodothiora populina</name>
    <dbReference type="NCBI Taxonomy" id="2781224"/>
    <lineage>
        <taxon>Eukaryota</taxon>
        <taxon>Fungi</taxon>
        <taxon>Dikarya</taxon>
        <taxon>Ascomycota</taxon>
        <taxon>Pezizomycotina</taxon>
        <taxon>Dothideomycetes</taxon>
        <taxon>Dothideomycetidae</taxon>
        <taxon>Dothideales</taxon>
        <taxon>Dothioraceae</taxon>
        <taxon>Neodothiora</taxon>
    </lineage>
</organism>
<reference evidence="3 4" key="1">
    <citation type="submission" date="2024-07" db="EMBL/GenBank/DDBJ databases">
        <title>Draft sequence of the Neodothiora populina.</title>
        <authorList>
            <person name="Drown D.D."/>
            <person name="Schuette U.S."/>
            <person name="Buechlein A.B."/>
            <person name="Rusch D.R."/>
            <person name="Winton L.W."/>
            <person name="Adams G.A."/>
        </authorList>
    </citation>
    <scope>NUCLEOTIDE SEQUENCE [LARGE SCALE GENOMIC DNA]</scope>
    <source>
        <strain evidence="3 4">CPC 39397</strain>
    </source>
</reference>
<dbReference type="InterPro" id="IPR027574">
    <property type="entry name" value="Thiaminase_II"/>
</dbReference>
<dbReference type="CDD" id="cd19367">
    <property type="entry name" value="TenA_C_ScTHI20-like"/>
    <property type="match status" value="1"/>
</dbReference>
<accession>A0ABR3P6X7</accession>
<feature type="domain" description="Thiaminase-2/PQQC" evidence="1">
    <location>
        <begin position="301"/>
        <end position="508"/>
    </location>
</feature>
<dbReference type="EMBL" id="JBFMKM010000013">
    <property type="protein sequence ID" value="KAL1301807.1"/>
    <property type="molecule type" value="Genomic_DNA"/>
</dbReference>
<evidence type="ECO:0000259" key="1">
    <source>
        <dbReference type="Pfam" id="PF03070"/>
    </source>
</evidence>
<gene>
    <name evidence="3" type="ORF">AAFC00_005999</name>
</gene>
<evidence type="ECO:0000313" key="4">
    <source>
        <dbReference type="Proteomes" id="UP001562354"/>
    </source>
</evidence>
<dbReference type="Gene3D" id="3.40.1190.20">
    <property type="match status" value="1"/>
</dbReference>
<evidence type="ECO:0000259" key="2">
    <source>
        <dbReference type="Pfam" id="PF08543"/>
    </source>
</evidence>
<dbReference type="SUPFAM" id="SSF53613">
    <property type="entry name" value="Ribokinase-like"/>
    <property type="match status" value="1"/>
</dbReference>
<dbReference type="InterPro" id="IPR004399">
    <property type="entry name" value="HMP/HMP-P_kinase_dom"/>
</dbReference>
<dbReference type="PANTHER" id="PTHR20858">
    <property type="entry name" value="PHOSPHOMETHYLPYRIMIDINE KINASE"/>
    <property type="match status" value="1"/>
</dbReference>
<dbReference type="Gene3D" id="1.20.910.10">
    <property type="entry name" value="Heme oxygenase-like"/>
    <property type="match status" value="1"/>
</dbReference>
<dbReference type="InterPro" id="IPR016084">
    <property type="entry name" value="Haem_Oase-like_multi-hlx"/>
</dbReference>
<name>A0ABR3P6X7_9PEZI</name>
<protein>
    <submittedName>
        <fullName evidence="3">Uncharacterized protein</fullName>
    </submittedName>
</protein>
<dbReference type="InterPro" id="IPR029056">
    <property type="entry name" value="Ribokinase-like"/>
</dbReference>
<proteinExistence type="predicted"/>
<dbReference type="Proteomes" id="UP001562354">
    <property type="component" value="Unassembled WGS sequence"/>
</dbReference>
<dbReference type="PANTHER" id="PTHR20858:SF17">
    <property type="entry name" value="HYDROXYMETHYLPYRIMIDINE_PHOSPHOMETHYLPYRIMIDINE KINASE THI20-RELATED"/>
    <property type="match status" value="1"/>
</dbReference>
<comment type="caution">
    <text evidence="3">The sequence shown here is derived from an EMBL/GenBank/DDBJ whole genome shotgun (WGS) entry which is preliminary data.</text>
</comment>
<sequence>MSDLKRILVVAGSDSSGGAGLEADQKVIAAYGCYAMTATTALTAQNTLGVEDIHATPSDFVKKQVDACMSDIGVDVLKTGMLTCAETIHVVADAIKRWNIPFTVVDPVMVSTSGARLLPESAIKVMCDQLLQHTSLLTPNIPEALLILRETGQAFGEVKGLEDMKALARTVSALGPKSVLIKGGHIPLTKDYKTAKIDEEKQILVNVLYANDSFHTYESKYLKSRNTHGTGCSLASAIACNVASGLTLEKAVGAAGRYIEAGIRTSKDIGKGSGPINHFHSTVMMPFAPGGFIDYLLDRSDVAEVWQKFTHHEFVEQLGNGTLPVEKFKFYMAQDYLYLLQFARANALAGYKAKTLAGVAASAAIVLHIQHETQLHVSECEELGLSLEEMENMEEHQACTAYSRYILDVGQSEDWFALQMALLPCLLGYSVIAKRLHSIQDPEKPKEANRYRKWIDNYVADDYNEAVIKGCALVEAHAGNQSPQRIEELVKIFIHATRMEAGFWEMGLGA</sequence>
<dbReference type="NCBIfam" id="TIGR00097">
    <property type="entry name" value="HMP-P_kinase"/>
    <property type="match status" value="1"/>
</dbReference>